<dbReference type="GO" id="GO:0000166">
    <property type="term" value="F:nucleotide binding"/>
    <property type="evidence" value="ECO:0007669"/>
    <property type="project" value="InterPro"/>
</dbReference>
<proteinExistence type="predicted"/>
<dbReference type="SUPFAM" id="SSF51735">
    <property type="entry name" value="NAD(P)-binding Rossmann-fold domains"/>
    <property type="match status" value="1"/>
</dbReference>
<dbReference type="Gene3D" id="3.30.360.10">
    <property type="entry name" value="Dihydrodipicolinate Reductase, domain 2"/>
    <property type="match status" value="1"/>
</dbReference>
<dbReference type="Pfam" id="PF22725">
    <property type="entry name" value="GFO_IDH_MocA_C3"/>
    <property type="match status" value="1"/>
</dbReference>
<sequence length="320" mass="34727">MTPTRCAVIGVGYLGKFHAQKYAAFSHADLIAVADTDAEAAARVGADCDCRAVTDYRELLGEVDAVSIAVPTTLHYQVARDFLERGTHVLVEKPITSTVAEAAELNRIAREHDAILQVGHLERFNAALLDLAGQRCAPLFIESHRLAPFKPRATDVNVVLDLMIHDIDIILDMVRSPVKAVAASGAKVLSEALDIANARIEFENGCVANVTSSRVSLKSERKMRIFQKNAYVSVDFQNRGLSIHRLGEREMFPGIPEVTTETSIFEEGDALKTEIAAFLEAITNGGPVIVSGEDGQRALETAIRITEQVRQGAHVLGEDG</sequence>
<dbReference type="RefSeq" id="WP_090252736.1">
    <property type="nucleotide sequence ID" value="NZ_FOAA01000006.1"/>
</dbReference>
<name>A0A1H7KQW1_9GAMM</name>
<evidence type="ECO:0000259" key="1">
    <source>
        <dbReference type="Pfam" id="PF01408"/>
    </source>
</evidence>
<evidence type="ECO:0000259" key="2">
    <source>
        <dbReference type="Pfam" id="PF22725"/>
    </source>
</evidence>
<dbReference type="Gene3D" id="3.40.50.720">
    <property type="entry name" value="NAD(P)-binding Rossmann-like Domain"/>
    <property type="match status" value="1"/>
</dbReference>
<dbReference type="InterPro" id="IPR051450">
    <property type="entry name" value="Gfo/Idh/MocA_Oxidoreductases"/>
</dbReference>
<organism evidence="3 4">
    <name type="scientific">Ectothiorhodospira marina</name>
    <dbReference type="NCBI Taxonomy" id="1396821"/>
    <lineage>
        <taxon>Bacteria</taxon>
        <taxon>Pseudomonadati</taxon>
        <taxon>Pseudomonadota</taxon>
        <taxon>Gammaproteobacteria</taxon>
        <taxon>Chromatiales</taxon>
        <taxon>Ectothiorhodospiraceae</taxon>
        <taxon>Ectothiorhodospira</taxon>
    </lineage>
</organism>
<dbReference type="EMBL" id="FOAA01000006">
    <property type="protein sequence ID" value="SEK88916.1"/>
    <property type="molecule type" value="Genomic_DNA"/>
</dbReference>
<protein>
    <submittedName>
        <fullName evidence="3">Predicted dehydrogenase</fullName>
    </submittedName>
</protein>
<dbReference type="InterPro" id="IPR055170">
    <property type="entry name" value="GFO_IDH_MocA-like_dom"/>
</dbReference>
<dbReference type="SUPFAM" id="SSF55347">
    <property type="entry name" value="Glyceraldehyde-3-phosphate dehydrogenase-like, C-terminal domain"/>
    <property type="match status" value="1"/>
</dbReference>
<dbReference type="Pfam" id="PF01408">
    <property type="entry name" value="GFO_IDH_MocA"/>
    <property type="match status" value="1"/>
</dbReference>
<dbReference type="PANTHER" id="PTHR43377:SF1">
    <property type="entry name" value="BILIVERDIN REDUCTASE A"/>
    <property type="match status" value="1"/>
</dbReference>
<gene>
    <name evidence="3" type="ORF">SAMN05444515_10681</name>
</gene>
<dbReference type="InterPro" id="IPR036291">
    <property type="entry name" value="NAD(P)-bd_dom_sf"/>
</dbReference>
<dbReference type="PANTHER" id="PTHR43377">
    <property type="entry name" value="BILIVERDIN REDUCTASE A"/>
    <property type="match status" value="1"/>
</dbReference>
<keyword evidence="4" id="KW-1185">Reference proteome</keyword>
<dbReference type="STRING" id="1396821.SAMN05444515_10681"/>
<dbReference type="Proteomes" id="UP000199256">
    <property type="component" value="Unassembled WGS sequence"/>
</dbReference>
<accession>A0A1H7KQW1</accession>
<dbReference type="OrthoDB" id="9774191at2"/>
<evidence type="ECO:0000313" key="4">
    <source>
        <dbReference type="Proteomes" id="UP000199256"/>
    </source>
</evidence>
<dbReference type="InterPro" id="IPR000683">
    <property type="entry name" value="Gfo/Idh/MocA-like_OxRdtase_N"/>
</dbReference>
<dbReference type="AlphaFoldDB" id="A0A1H7KQW1"/>
<feature type="domain" description="GFO/IDH/MocA-like oxidoreductase" evidence="2">
    <location>
        <begin position="155"/>
        <end position="226"/>
    </location>
</feature>
<evidence type="ECO:0000313" key="3">
    <source>
        <dbReference type="EMBL" id="SEK88916.1"/>
    </source>
</evidence>
<reference evidence="4" key="1">
    <citation type="submission" date="2016-10" db="EMBL/GenBank/DDBJ databases">
        <authorList>
            <person name="Varghese N."/>
            <person name="Submissions S."/>
        </authorList>
    </citation>
    <scope>NUCLEOTIDE SEQUENCE [LARGE SCALE GENOMIC DNA]</scope>
    <source>
        <strain evidence="4">DSM 241</strain>
    </source>
</reference>
<feature type="domain" description="Gfo/Idh/MocA-like oxidoreductase N-terminal" evidence="1">
    <location>
        <begin position="5"/>
        <end position="120"/>
    </location>
</feature>